<comment type="caution">
    <text evidence="2">The sequence shown here is derived from an EMBL/GenBank/DDBJ whole genome shotgun (WGS) entry which is preliminary data.</text>
</comment>
<reference evidence="2 3" key="1">
    <citation type="submission" date="2021-01" db="EMBL/GenBank/DDBJ databases">
        <title>Genomic Encyclopedia of Type Strains, Phase IV (KMG-IV): sequencing the most valuable type-strain genomes for metagenomic binning, comparative biology and taxonomic classification.</title>
        <authorList>
            <person name="Goeker M."/>
        </authorList>
    </citation>
    <scope>NUCLEOTIDE SEQUENCE [LARGE SCALE GENOMIC DNA]</scope>
    <source>
        <strain evidence="2 3">DSM 25879</strain>
    </source>
</reference>
<keyword evidence="3" id="KW-1185">Reference proteome</keyword>
<evidence type="ECO:0000256" key="1">
    <source>
        <dbReference type="SAM" id="Coils"/>
    </source>
</evidence>
<proteinExistence type="predicted"/>
<accession>A0ABS2P1C8</accession>
<dbReference type="Gene3D" id="1.10.3750.10">
    <property type="entry name" value="YhaI-like"/>
    <property type="match status" value="1"/>
</dbReference>
<evidence type="ECO:0000313" key="2">
    <source>
        <dbReference type="EMBL" id="MBM7620770.1"/>
    </source>
</evidence>
<dbReference type="InterPro" id="IPR035945">
    <property type="entry name" value="YhaI-like_sf"/>
</dbReference>
<dbReference type="RefSeq" id="WP_204416800.1">
    <property type="nucleotide sequence ID" value="NZ_JAFBED010000005.1"/>
</dbReference>
<name>A0ABS2P1C8_9BACI</name>
<dbReference type="InterPro" id="IPR015058">
    <property type="entry name" value="DUF1878"/>
</dbReference>
<dbReference type="EMBL" id="JAFBED010000005">
    <property type="protein sequence ID" value="MBM7620770.1"/>
    <property type="molecule type" value="Genomic_DNA"/>
</dbReference>
<feature type="coiled-coil region" evidence="1">
    <location>
        <begin position="1"/>
        <end position="63"/>
    </location>
</feature>
<dbReference type="Proteomes" id="UP000737402">
    <property type="component" value="Unassembled WGS sequence"/>
</dbReference>
<gene>
    <name evidence="2" type="ORF">JOC95_002625</name>
</gene>
<evidence type="ECO:0008006" key="4">
    <source>
        <dbReference type="Google" id="ProtNLM"/>
    </source>
</evidence>
<dbReference type="SUPFAM" id="SSF109915">
    <property type="entry name" value="Hypothetical protein YhaI"/>
    <property type="match status" value="1"/>
</dbReference>
<keyword evidence="1" id="KW-0175">Coiled coil</keyword>
<sequence length="113" mass="13384">MSSMEERLAKLEYHMELLLKQINMDRFPFDALVVQHNIGREDVRQLMSICERLSIEMEKQKAEGFVTFAPLLTEFHHKLHHELPLEKTIHAMKSQGMYESLMDAFLKLLIKKK</sequence>
<dbReference type="Pfam" id="PF08963">
    <property type="entry name" value="DUF1878"/>
    <property type="match status" value="1"/>
</dbReference>
<protein>
    <recommendedName>
        <fullName evidence="4">DUF1878 domain-containing protein</fullName>
    </recommendedName>
</protein>
<evidence type="ECO:0000313" key="3">
    <source>
        <dbReference type="Proteomes" id="UP000737402"/>
    </source>
</evidence>
<organism evidence="2 3">
    <name type="scientific">Sutcliffiella tianshenii</name>
    <dbReference type="NCBI Taxonomy" id="1463404"/>
    <lineage>
        <taxon>Bacteria</taxon>
        <taxon>Bacillati</taxon>
        <taxon>Bacillota</taxon>
        <taxon>Bacilli</taxon>
        <taxon>Bacillales</taxon>
        <taxon>Bacillaceae</taxon>
        <taxon>Sutcliffiella</taxon>
    </lineage>
</organism>